<dbReference type="PROSITE" id="PS00584">
    <property type="entry name" value="PFKB_KINASES_2"/>
    <property type="match status" value="1"/>
</dbReference>
<keyword evidence="2 4" id="KW-0418">Kinase</keyword>
<dbReference type="EMBL" id="JPQT01000104">
    <property type="protein sequence ID" value="KFE51444.1"/>
    <property type="molecule type" value="Genomic_DNA"/>
</dbReference>
<comment type="caution">
    <text evidence="4">The sequence shown here is derived from an EMBL/GenBank/DDBJ whole genome shotgun (WGS) entry which is preliminary data.</text>
</comment>
<protein>
    <submittedName>
        <fullName evidence="4">Fructoselysine kinase</fullName>
    </submittedName>
</protein>
<dbReference type="PANTHER" id="PTHR10584:SF157">
    <property type="entry name" value="SULFOFRUCTOSE KINASE"/>
    <property type="match status" value="1"/>
</dbReference>
<evidence type="ECO:0000313" key="5">
    <source>
        <dbReference type="Proteomes" id="UP000028643"/>
    </source>
</evidence>
<dbReference type="SUPFAM" id="SSF53613">
    <property type="entry name" value="Ribokinase-like"/>
    <property type="match status" value="1"/>
</dbReference>
<dbReference type="Proteomes" id="UP000028643">
    <property type="component" value="Unassembled WGS sequence"/>
</dbReference>
<reference evidence="4 5" key="1">
    <citation type="submission" date="2014-07" db="EMBL/GenBank/DDBJ databases">
        <title>Draft Genome Sequences of Environmental Pseudomonas syringae strains.</title>
        <authorList>
            <person name="Baltrus D.A."/>
            <person name="Berge O."/>
            <person name="Morris C."/>
        </authorList>
    </citation>
    <scope>NUCLEOTIDE SEQUENCE [LARGE SCALE GENOMIC DNA]</scope>
    <source>
        <strain evidence="4 5">CEB003</strain>
    </source>
</reference>
<dbReference type="AlphaFoldDB" id="A0A085V7N1"/>
<dbReference type="PATRIC" id="fig|317.174.peg.2616"/>
<sequence>MPSLIAVGDNTVDVYLHRHQEYPGGNALNVAVFAARLGAGSAYLGCVGDDAHGRWLLEVLKAESVDISRCKTLPGASAWACVDSVDGERIFLGSDAGVCHRLDIDAQALAGIAAFPLAHTSLYSGLQNSLARIRQASGVLSFDFSDNWDEYDWRALIAHVDIAFFSAAELDAEAARELATEMRTLGPKAVVITRGVHGALALDDNGFREQASLPCEVIDSMGAGDGFIAAFLLAWQGGASLAECLLQGVDFAAQVCAGEGGFGHGQTLDPARCEQLKQALKAQG</sequence>
<dbReference type="InterPro" id="IPR029056">
    <property type="entry name" value="Ribokinase-like"/>
</dbReference>
<feature type="domain" description="Carbohydrate kinase PfkB" evidence="3">
    <location>
        <begin position="14"/>
        <end position="260"/>
    </location>
</feature>
<dbReference type="InterPro" id="IPR011611">
    <property type="entry name" value="PfkB_dom"/>
</dbReference>
<dbReference type="RefSeq" id="WP_020292746.1">
    <property type="nucleotide sequence ID" value="NZ_JPQT01000104.1"/>
</dbReference>
<dbReference type="Gene3D" id="3.40.1190.20">
    <property type="match status" value="1"/>
</dbReference>
<keyword evidence="1" id="KW-0808">Transferase</keyword>
<gene>
    <name evidence="4" type="ORF">IV02_12730</name>
</gene>
<evidence type="ECO:0000259" key="3">
    <source>
        <dbReference type="Pfam" id="PF00294"/>
    </source>
</evidence>
<name>A0A085V7N1_PSESX</name>
<accession>A0A085V7N1</accession>
<dbReference type="GO" id="GO:0016301">
    <property type="term" value="F:kinase activity"/>
    <property type="evidence" value="ECO:0007669"/>
    <property type="project" value="UniProtKB-KW"/>
</dbReference>
<evidence type="ECO:0000313" key="4">
    <source>
        <dbReference type="EMBL" id="KFE51444.1"/>
    </source>
</evidence>
<evidence type="ECO:0000256" key="1">
    <source>
        <dbReference type="ARBA" id="ARBA00022679"/>
    </source>
</evidence>
<dbReference type="PANTHER" id="PTHR10584">
    <property type="entry name" value="SUGAR KINASE"/>
    <property type="match status" value="1"/>
</dbReference>
<proteinExistence type="predicted"/>
<organism evidence="4 5">
    <name type="scientific">Pseudomonas syringae</name>
    <dbReference type="NCBI Taxonomy" id="317"/>
    <lineage>
        <taxon>Bacteria</taxon>
        <taxon>Pseudomonadati</taxon>
        <taxon>Pseudomonadota</taxon>
        <taxon>Gammaproteobacteria</taxon>
        <taxon>Pseudomonadales</taxon>
        <taxon>Pseudomonadaceae</taxon>
        <taxon>Pseudomonas</taxon>
    </lineage>
</organism>
<dbReference type="GO" id="GO:0005829">
    <property type="term" value="C:cytosol"/>
    <property type="evidence" value="ECO:0007669"/>
    <property type="project" value="TreeGrafter"/>
</dbReference>
<evidence type="ECO:0000256" key="2">
    <source>
        <dbReference type="ARBA" id="ARBA00022777"/>
    </source>
</evidence>
<dbReference type="Pfam" id="PF00294">
    <property type="entry name" value="PfkB"/>
    <property type="match status" value="1"/>
</dbReference>
<dbReference type="InterPro" id="IPR002173">
    <property type="entry name" value="Carboh/pur_kinase_PfkB_CS"/>
</dbReference>